<evidence type="ECO:0000313" key="3">
    <source>
        <dbReference type="Proteomes" id="UP001311232"/>
    </source>
</evidence>
<comment type="caution">
    <text evidence="2">The sequence shown here is derived from an EMBL/GenBank/DDBJ whole genome shotgun (WGS) entry which is preliminary data.</text>
</comment>
<accession>A0AAV9SBA6</accession>
<keyword evidence="3" id="KW-1185">Reference proteome</keyword>
<organism evidence="2 3">
    <name type="scientific">Crenichthys baileyi</name>
    <name type="common">White River springfish</name>
    <dbReference type="NCBI Taxonomy" id="28760"/>
    <lineage>
        <taxon>Eukaryota</taxon>
        <taxon>Metazoa</taxon>
        <taxon>Chordata</taxon>
        <taxon>Craniata</taxon>
        <taxon>Vertebrata</taxon>
        <taxon>Euteleostomi</taxon>
        <taxon>Actinopterygii</taxon>
        <taxon>Neopterygii</taxon>
        <taxon>Teleostei</taxon>
        <taxon>Neoteleostei</taxon>
        <taxon>Acanthomorphata</taxon>
        <taxon>Ovalentaria</taxon>
        <taxon>Atherinomorphae</taxon>
        <taxon>Cyprinodontiformes</taxon>
        <taxon>Goodeidae</taxon>
        <taxon>Crenichthys</taxon>
    </lineage>
</organism>
<protein>
    <submittedName>
        <fullName evidence="2">Uncharacterized protein</fullName>
    </submittedName>
</protein>
<feature type="region of interest" description="Disordered" evidence="1">
    <location>
        <begin position="64"/>
        <end position="84"/>
    </location>
</feature>
<reference evidence="2 3" key="1">
    <citation type="submission" date="2021-06" db="EMBL/GenBank/DDBJ databases">
        <authorList>
            <person name="Palmer J.M."/>
        </authorList>
    </citation>
    <scope>NUCLEOTIDE SEQUENCE [LARGE SCALE GENOMIC DNA]</scope>
    <source>
        <strain evidence="2 3">MEX-2019</strain>
        <tissue evidence="2">Muscle</tissue>
    </source>
</reference>
<dbReference type="AlphaFoldDB" id="A0AAV9SBA6"/>
<dbReference type="Proteomes" id="UP001311232">
    <property type="component" value="Unassembled WGS sequence"/>
</dbReference>
<sequence length="100" mass="11584">MAVWRKRSPVSFFLSRYAPPLRRPVRHAGNGNESLFSAGFIILGDVRAAMSVELRMFNCATKMEDSNTGRPARRRDQNKCQNKQMPCLLKYSNRQIRPFH</sequence>
<dbReference type="EMBL" id="JAHHUM010000610">
    <property type="protein sequence ID" value="KAK5618605.1"/>
    <property type="molecule type" value="Genomic_DNA"/>
</dbReference>
<evidence type="ECO:0000313" key="2">
    <source>
        <dbReference type="EMBL" id="KAK5618605.1"/>
    </source>
</evidence>
<name>A0AAV9SBA6_9TELE</name>
<evidence type="ECO:0000256" key="1">
    <source>
        <dbReference type="SAM" id="MobiDB-lite"/>
    </source>
</evidence>
<gene>
    <name evidence="2" type="ORF">CRENBAI_015416</name>
</gene>
<proteinExistence type="predicted"/>